<feature type="domain" description="4Fe-4S ferredoxin-type" evidence="5">
    <location>
        <begin position="73"/>
        <end position="102"/>
    </location>
</feature>
<dbReference type="PROSITE" id="PS00198">
    <property type="entry name" value="4FE4S_FER_1"/>
    <property type="match status" value="1"/>
</dbReference>
<keyword evidence="2" id="KW-0479">Metal-binding</keyword>
<reference evidence="6 7" key="1">
    <citation type="submission" date="2020-04" db="EMBL/GenBank/DDBJ databases">
        <title>Ferrimonas sp. S7 isolated from sea water.</title>
        <authorList>
            <person name="Bae S.S."/>
            <person name="Baek K."/>
        </authorList>
    </citation>
    <scope>NUCLEOTIDE SEQUENCE [LARGE SCALE GENOMIC DNA]</scope>
    <source>
        <strain evidence="6 7">S7</strain>
    </source>
</reference>
<keyword evidence="1" id="KW-0004">4Fe-4S</keyword>
<dbReference type="PROSITE" id="PS51379">
    <property type="entry name" value="4FE4S_FER_2"/>
    <property type="match status" value="2"/>
</dbReference>
<dbReference type="AlphaFoldDB" id="A0A6H1UEL0"/>
<protein>
    <submittedName>
        <fullName evidence="6">4Fe-4S dicluster domain-containing protein</fullName>
    </submittedName>
</protein>
<proteinExistence type="predicted"/>
<name>A0A6H1UEL0_9GAMM</name>
<dbReference type="PANTHER" id="PTHR42859">
    <property type="entry name" value="OXIDOREDUCTASE"/>
    <property type="match status" value="1"/>
</dbReference>
<dbReference type="SUPFAM" id="SSF54862">
    <property type="entry name" value="4Fe-4S ferredoxins"/>
    <property type="match status" value="1"/>
</dbReference>
<evidence type="ECO:0000313" key="7">
    <source>
        <dbReference type="Proteomes" id="UP000501602"/>
    </source>
</evidence>
<dbReference type="InterPro" id="IPR017896">
    <property type="entry name" value="4Fe4S_Fe-S-bd"/>
</dbReference>
<evidence type="ECO:0000256" key="2">
    <source>
        <dbReference type="ARBA" id="ARBA00022723"/>
    </source>
</evidence>
<evidence type="ECO:0000256" key="1">
    <source>
        <dbReference type="ARBA" id="ARBA00022485"/>
    </source>
</evidence>
<dbReference type="KEGG" id="fes:HER31_04580"/>
<organism evidence="6 7">
    <name type="scientific">Ferrimonas lipolytica</name>
    <dbReference type="NCBI Taxonomy" id="2724191"/>
    <lineage>
        <taxon>Bacteria</taxon>
        <taxon>Pseudomonadati</taxon>
        <taxon>Pseudomonadota</taxon>
        <taxon>Gammaproteobacteria</taxon>
        <taxon>Alteromonadales</taxon>
        <taxon>Ferrimonadaceae</taxon>
        <taxon>Ferrimonas</taxon>
    </lineage>
</organism>
<keyword evidence="7" id="KW-1185">Reference proteome</keyword>
<evidence type="ECO:0000313" key="6">
    <source>
        <dbReference type="EMBL" id="QIZ76232.1"/>
    </source>
</evidence>
<keyword evidence="3" id="KW-0408">Iron</keyword>
<evidence type="ECO:0000259" key="5">
    <source>
        <dbReference type="PROSITE" id="PS51379"/>
    </source>
</evidence>
<dbReference type="EMBL" id="CP051180">
    <property type="protein sequence ID" value="QIZ76232.1"/>
    <property type="molecule type" value="Genomic_DNA"/>
</dbReference>
<sequence>MNRFVVADPKLCIGCGTCMAACSETHKKQGLQIHPRLTVMKHQQVTAPVLCRHCEDAPCIKVCPVKAISQQDGSVIVNESKCVGCTLCAIVCPFGAISTDGSRPVDYVTSFDTFIPSDPNSSNPSTSSPRCFGNGLLAWEPGVKAIAVKCDLCRHRKDGPACVGVCPTGALVEMGGCGGAAARKTKQTDQALVVDRLSQGGQL</sequence>
<dbReference type="RefSeq" id="WP_168659492.1">
    <property type="nucleotide sequence ID" value="NZ_CP051180.1"/>
</dbReference>
<accession>A0A6H1UEL0</accession>
<feature type="domain" description="4Fe-4S ferredoxin-type" evidence="5">
    <location>
        <begin position="2"/>
        <end position="32"/>
    </location>
</feature>
<dbReference type="Proteomes" id="UP000501602">
    <property type="component" value="Chromosome"/>
</dbReference>
<evidence type="ECO:0000256" key="4">
    <source>
        <dbReference type="ARBA" id="ARBA00023014"/>
    </source>
</evidence>
<keyword evidence="4" id="KW-0411">Iron-sulfur</keyword>
<dbReference type="Gene3D" id="3.30.70.20">
    <property type="match status" value="2"/>
</dbReference>
<dbReference type="InterPro" id="IPR017900">
    <property type="entry name" value="4Fe4S_Fe_S_CS"/>
</dbReference>
<dbReference type="GO" id="GO:0051539">
    <property type="term" value="F:4 iron, 4 sulfur cluster binding"/>
    <property type="evidence" value="ECO:0007669"/>
    <property type="project" value="UniProtKB-KW"/>
</dbReference>
<dbReference type="CDD" id="cd10554">
    <property type="entry name" value="HycB_like"/>
    <property type="match status" value="1"/>
</dbReference>
<evidence type="ECO:0000256" key="3">
    <source>
        <dbReference type="ARBA" id="ARBA00023004"/>
    </source>
</evidence>
<dbReference type="PANTHER" id="PTHR42859:SF16">
    <property type="entry name" value="FORMATE HYDROGENLYASE SUBUNIT 2-RELATED"/>
    <property type="match status" value="1"/>
</dbReference>
<dbReference type="InterPro" id="IPR050294">
    <property type="entry name" value="RnfB_subfamily"/>
</dbReference>
<gene>
    <name evidence="6" type="ORF">HER31_04580</name>
</gene>
<dbReference type="GO" id="GO:0046872">
    <property type="term" value="F:metal ion binding"/>
    <property type="evidence" value="ECO:0007669"/>
    <property type="project" value="UniProtKB-KW"/>
</dbReference>
<dbReference type="Pfam" id="PF13247">
    <property type="entry name" value="Fer4_11"/>
    <property type="match status" value="1"/>
</dbReference>